<evidence type="ECO:0000313" key="2">
    <source>
        <dbReference type="EMBL" id="QDU79508.1"/>
    </source>
</evidence>
<gene>
    <name evidence="2" type="ORF">Pla110_12180</name>
</gene>
<dbReference type="Proteomes" id="UP000317178">
    <property type="component" value="Chromosome"/>
</dbReference>
<reference evidence="2 3" key="1">
    <citation type="submission" date="2019-02" db="EMBL/GenBank/DDBJ databases">
        <title>Deep-cultivation of Planctomycetes and their phenomic and genomic characterization uncovers novel biology.</title>
        <authorList>
            <person name="Wiegand S."/>
            <person name="Jogler M."/>
            <person name="Boedeker C."/>
            <person name="Pinto D."/>
            <person name="Vollmers J."/>
            <person name="Rivas-Marin E."/>
            <person name="Kohn T."/>
            <person name="Peeters S.H."/>
            <person name="Heuer A."/>
            <person name="Rast P."/>
            <person name="Oberbeckmann S."/>
            <person name="Bunk B."/>
            <person name="Jeske O."/>
            <person name="Meyerdierks A."/>
            <person name="Storesund J.E."/>
            <person name="Kallscheuer N."/>
            <person name="Luecker S."/>
            <person name="Lage O.M."/>
            <person name="Pohl T."/>
            <person name="Merkel B.J."/>
            <person name="Hornburger P."/>
            <person name="Mueller R.-W."/>
            <person name="Bruemmer F."/>
            <person name="Labrenz M."/>
            <person name="Spormann A.M."/>
            <person name="Op den Camp H."/>
            <person name="Overmann J."/>
            <person name="Amann R."/>
            <person name="Jetten M.S.M."/>
            <person name="Mascher T."/>
            <person name="Medema M.H."/>
            <person name="Devos D.P."/>
            <person name="Kaster A.-K."/>
            <person name="Ovreas L."/>
            <person name="Rohde M."/>
            <person name="Galperin M.Y."/>
            <person name="Jogler C."/>
        </authorList>
    </citation>
    <scope>NUCLEOTIDE SEQUENCE [LARGE SCALE GENOMIC DNA]</scope>
    <source>
        <strain evidence="2 3">Pla110</strain>
    </source>
</reference>
<sequence>MSKHIGTTILTTSSRFVLAVLLGLSVTAISAQDSGGTLSSGAGGLPPGSIDQFETTPNPISNIQPIQGRNLIAAVSPDGSEVWGYSLETGKWISLKINRKNLPPFPVMGTDVCACQVGNDVFAFGSRSQKWEKVSFPETEKAQVIIGKDYVTAQSANFYYVFSALSSTWSGIALKSPDNPQSTITLAPAPEE</sequence>
<dbReference type="InterPro" id="IPR011043">
    <property type="entry name" value="Gal_Oxase/kelch_b-propeller"/>
</dbReference>
<feature type="region of interest" description="Disordered" evidence="1">
    <location>
        <begin position="37"/>
        <end position="56"/>
    </location>
</feature>
<dbReference type="SUPFAM" id="SSF50965">
    <property type="entry name" value="Galactose oxidase, central domain"/>
    <property type="match status" value="1"/>
</dbReference>
<keyword evidence="3" id="KW-1185">Reference proteome</keyword>
<accession>A0A518CJU6</accession>
<name>A0A518CJU6_9PLAN</name>
<evidence type="ECO:0000313" key="3">
    <source>
        <dbReference type="Proteomes" id="UP000317178"/>
    </source>
</evidence>
<dbReference type="RefSeq" id="WP_144994161.1">
    <property type="nucleotide sequence ID" value="NZ_CP036281.1"/>
</dbReference>
<dbReference type="EMBL" id="CP036281">
    <property type="protein sequence ID" value="QDU79508.1"/>
    <property type="molecule type" value="Genomic_DNA"/>
</dbReference>
<evidence type="ECO:0000256" key="1">
    <source>
        <dbReference type="SAM" id="MobiDB-lite"/>
    </source>
</evidence>
<dbReference type="KEGG" id="plon:Pla110_12180"/>
<organism evidence="2 3">
    <name type="scientific">Polystyrenella longa</name>
    <dbReference type="NCBI Taxonomy" id="2528007"/>
    <lineage>
        <taxon>Bacteria</taxon>
        <taxon>Pseudomonadati</taxon>
        <taxon>Planctomycetota</taxon>
        <taxon>Planctomycetia</taxon>
        <taxon>Planctomycetales</taxon>
        <taxon>Planctomycetaceae</taxon>
        <taxon>Polystyrenella</taxon>
    </lineage>
</organism>
<dbReference type="AlphaFoldDB" id="A0A518CJU6"/>
<protein>
    <submittedName>
        <fullName evidence="2">Uncharacterized protein</fullName>
    </submittedName>
</protein>
<proteinExistence type="predicted"/>